<dbReference type="SUPFAM" id="SSF48150">
    <property type="entry name" value="DNA-glycosylase"/>
    <property type="match status" value="1"/>
</dbReference>
<dbReference type="EMBL" id="CP051217">
    <property type="protein sequence ID" value="QJB69177.1"/>
    <property type="molecule type" value="Genomic_DNA"/>
</dbReference>
<evidence type="ECO:0000259" key="15">
    <source>
        <dbReference type="SMART" id="SM00478"/>
    </source>
</evidence>
<dbReference type="Gene3D" id="1.10.340.30">
    <property type="entry name" value="Hypothetical protein, domain 2"/>
    <property type="match status" value="1"/>
</dbReference>
<keyword evidence="12" id="KW-0234">DNA repair</keyword>
<dbReference type="InterPro" id="IPR015797">
    <property type="entry name" value="NUDIX_hydrolase-like_dom_sf"/>
</dbReference>
<evidence type="ECO:0000313" key="17">
    <source>
        <dbReference type="Proteomes" id="UP000501600"/>
    </source>
</evidence>
<dbReference type="InterPro" id="IPR004035">
    <property type="entry name" value="Endouclease-III_FeS-bd_BS"/>
</dbReference>
<comment type="cofactor">
    <cofactor evidence="14">
        <name>[4Fe-4S] cluster</name>
        <dbReference type="ChEBI" id="CHEBI:49883"/>
    </cofactor>
    <text evidence="14">Binds 1 [4Fe-4S] cluster.</text>
</comment>
<evidence type="ECO:0000256" key="4">
    <source>
        <dbReference type="ARBA" id="ARBA00012045"/>
    </source>
</evidence>
<evidence type="ECO:0000256" key="13">
    <source>
        <dbReference type="ARBA" id="ARBA00023295"/>
    </source>
</evidence>
<comment type="function">
    <text evidence="2">Adenine glycosylase active on G-A mispairs. MutY also corrects error-prone DNA synthesis past GO lesions which are due to the oxidatively damaged form of guanine: 7,8-dihydro-8-oxoguanine (8-oxo-dGTP).</text>
</comment>
<evidence type="ECO:0000256" key="2">
    <source>
        <dbReference type="ARBA" id="ARBA00002933"/>
    </source>
</evidence>
<dbReference type="Pfam" id="PF00633">
    <property type="entry name" value="HHH"/>
    <property type="match status" value="1"/>
</dbReference>
<dbReference type="InterPro" id="IPR023170">
    <property type="entry name" value="HhH_base_excis_C"/>
</dbReference>
<gene>
    <name evidence="16" type="ORF">HF685_07720</name>
</gene>
<reference evidence="16 17" key="1">
    <citation type="submission" date="2020-04" db="EMBL/GenBank/DDBJ databases">
        <title>Genome sequence for Sphingorhabdus sp. strain M1.</title>
        <authorList>
            <person name="Park S.-J."/>
        </authorList>
    </citation>
    <scope>NUCLEOTIDE SEQUENCE [LARGE SCALE GENOMIC DNA]</scope>
    <source>
        <strain evidence="16 17">JK6</strain>
    </source>
</reference>
<keyword evidence="10 14" id="KW-0408">Iron</keyword>
<dbReference type="CDD" id="cd00056">
    <property type="entry name" value="ENDO3c"/>
    <property type="match status" value="1"/>
</dbReference>
<dbReference type="RefSeq" id="WP_168819045.1">
    <property type="nucleotide sequence ID" value="NZ_CP051217.1"/>
</dbReference>
<dbReference type="InterPro" id="IPR000445">
    <property type="entry name" value="HhH_motif"/>
</dbReference>
<sequence length="364" mass="40519">MAVDKFAVESTTITAKISAHYVDNARNLPWRVPPLRSAAGERPDPYHVWLSEVMLQQTTVAAVKSYFEAFTMRWPKVQDLAQANEADVLAAWAGLGYYARARNLHKCARFVVEELDGSFPQNEAELLKLPGVGAYTAAAIAAIAFGERAVVVDANIERLVARLFAIDTPLPSGKLEIKQAMDKLTPQSGAGDFAQACMDIGASICTAKNPKCMLCPVQLECRALVEGDVERFPIKPPKKSKPVRKARFFWIERDGKLLLKPRPEKGMLAGMRALPSDDWAAKRDGHAKLPIEGKWTIRENIVQHSFTHFSLEVDMAVLEDDKIPINIGDNIWNDSIWWPLETITDAGLPTLFAKAVKWKLEELE</sequence>
<dbReference type="SMART" id="SM00478">
    <property type="entry name" value="ENDO3c"/>
    <property type="match status" value="1"/>
</dbReference>
<dbReference type="GO" id="GO:0006284">
    <property type="term" value="P:base-excision repair"/>
    <property type="evidence" value="ECO:0007669"/>
    <property type="project" value="UniProtKB-UniRule"/>
</dbReference>
<evidence type="ECO:0000256" key="8">
    <source>
        <dbReference type="ARBA" id="ARBA00022763"/>
    </source>
</evidence>
<dbReference type="FunFam" id="1.10.340.30:FF:000002">
    <property type="entry name" value="Adenine DNA glycosylase"/>
    <property type="match status" value="1"/>
</dbReference>
<dbReference type="GO" id="GO:0006298">
    <property type="term" value="P:mismatch repair"/>
    <property type="evidence" value="ECO:0007669"/>
    <property type="project" value="TreeGrafter"/>
</dbReference>
<dbReference type="InterPro" id="IPR003265">
    <property type="entry name" value="HhH-GPD_domain"/>
</dbReference>
<dbReference type="PANTHER" id="PTHR42944">
    <property type="entry name" value="ADENINE DNA GLYCOSYLASE"/>
    <property type="match status" value="1"/>
</dbReference>
<evidence type="ECO:0000256" key="6">
    <source>
        <dbReference type="ARBA" id="ARBA00022485"/>
    </source>
</evidence>
<protein>
    <recommendedName>
        <fullName evidence="5 14">Adenine DNA glycosylase</fullName>
        <ecNumber evidence="4 14">3.2.2.31</ecNumber>
    </recommendedName>
</protein>
<accession>A0A6H2DM18</accession>
<dbReference type="GO" id="GO:0034039">
    <property type="term" value="F:8-oxo-7,8-dihydroguanine DNA N-glycosylase activity"/>
    <property type="evidence" value="ECO:0007669"/>
    <property type="project" value="TreeGrafter"/>
</dbReference>
<comment type="catalytic activity">
    <reaction evidence="1 14">
        <text>Hydrolyzes free adenine bases from 7,8-dihydro-8-oxoguanine:adenine mismatched double-stranded DNA, leaving an apurinic site.</text>
        <dbReference type="EC" id="3.2.2.31"/>
    </reaction>
</comment>
<dbReference type="Gene3D" id="3.90.79.10">
    <property type="entry name" value="Nucleoside Triphosphate Pyrophosphohydrolase"/>
    <property type="match status" value="1"/>
</dbReference>
<evidence type="ECO:0000256" key="7">
    <source>
        <dbReference type="ARBA" id="ARBA00022723"/>
    </source>
</evidence>
<dbReference type="GO" id="GO:0046872">
    <property type="term" value="F:metal ion binding"/>
    <property type="evidence" value="ECO:0007669"/>
    <property type="project" value="UniProtKB-UniRule"/>
</dbReference>
<keyword evidence="11" id="KW-0411">Iron-sulfur</keyword>
<evidence type="ECO:0000256" key="14">
    <source>
        <dbReference type="RuleBase" id="RU365096"/>
    </source>
</evidence>
<comment type="similarity">
    <text evidence="3 14">Belongs to the Nth/MutY family.</text>
</comment>
<dbReference type="PROSITE" id="PS00764">
    <property type="entry name" value="ENDONUCLEASE_III_1"/>
    <property type="match status" value="1"/>
</dbReference>
<dbReference type="GO" id="GO:0032357">
    <property type="term" value="F:oxidized purine DNA binding"/>
    <property type="evidence" value="ECO:0007669"/>
    <property type="project" value="TreeGrafter"/>
</dbReference>
<evidence type="ECO:0000256" key="10">
    <source>
        <dbReference type="ARBA" id="ARBA00023004"/>
    </source>
</evidence>
<keyword evidence="8 14" id="KW-0227">DNA damage</keyword>
<proteinExistence type="inferred from homology"/>
<dbReference type="Gene3D" id="1.10.1670.10">
    <property type="entry name" value="Helix-hairpin-Helix base-excision DNA repair enzymes (C-terminal)"/>
    <property type="match status" value="1"/>
</dbReference>
<organism evidence="16 17">
    <name type="scientific">Parasphingorhabdus halotolerans</name>
    <dbReference type="NCBI Taxonomy" id="2725558"/>
    <lineage>
        <taxon>Bacteria</taxon>
        <taxon>Pseudomonadati</taxon>
        <taxon>Pseudomonadota</taxon>
        <taxon>Alphaproteobacteria</taxon>
        <taxon>Sphingomonadales</taxon>
        <taxon>Sphingomonadaceae</taxon>
        <taxon>Parasphingorhabdus</taxon>
    </lineage>
</organism>
<dbReference type="SUPFAM" id="SSF55811">
    <property type="entry name" value="Nudix"/>
    <property type="match status" value="1"/>
</dbReference>
<dbReference type="KEGG" id="phao:HF685_07720"/>
<dbReference type="PANTHER" id="PTHR42944:SF1">
    <property type="entry name" value="ADENINE DNA GLYCOSYLASE"/>
    <property type="match status" value="1"/>
</dbReference>
<keyword evidence="6" id="KW-0004">4Fe-4S</keyword>
<evidence type="ECO:0000256" key="1">
    <source>
        <dbReference type="ARBA" id="ARBA00000843"/>
    </source>
</evidence>
<keyword evidence="13 14" id="KW-0326">Glycosidase</keyword>
<dbReference type="InterPro" id="IPR011257">
    <property type="entry name" value="DNA_glycosylase"/>
</dbReference>
<name>A0A6H2DM18_9SPHN</name>
<dbReference type="Pfam" id="PF14815">
    <property type="entry name" value="NUDIX_4"/>
    <property type="match status" value="1"/>
</dbReference>
<dbReference type="GO" id="GO:0051539">
    <property type="term" value="F:4 iron, 4 sulfur cluster binding"/>
    <property type="evidence" value="ECO:0007669"/>
    <property type="project" value="UniProtKB-UniRule"/>
</dbReference>
<dbReference type="CDD" id="cd03431">
    <property type="entry name" value="NUDIX_DNA_Glycosylase_C-MutY"/>
    <property type="match status" value="1"/>
</dbReference>
<keyword evidence="9" id="KW-0378">Hydrolase</keyword>
<evidence type="ECO:0000256" key="9">
    <source>
        <dbReference type="ARBA" id="ARBA00022801"/>
    </source>
</evidence>
<dbReference type="InterPro" id="IPR044298">
    <property type="entry name" value="MIG/MutY"/>
</dbReference>
<dbReference type="GO" id="GO:0035485">
    <property type="term" value="F:adenine/guanine mispair binding"/>
    <property type="evidence" value="ECO:0007669"/>
    <property type="project" value="TreeGrafter"/>
</dbReference>
<dbReference type="Proteomes" id="UP000501600">
    <property type="component" value="Chromosome"/>
</dbReference>
<keyword evidence="17" id="KW-1185">Reference proteome</keyword>
<dbReference type="Pfam" id="PF00730">
    <property type="entry name" value="HhH-GPD"/>
    <property type="match status" value="1"/>
</dbReference>
<dbReference type="InterPro" id="IPR004036">
    <property type="entry name" value="Endonuclease-III-like_CS2"/>
</dbReference>
<dbReference type="PROSITE" id="PS01155">
    <property type="entry name" value="ENDONUCLEASE_III_2"/>
    <property type="match status" value="1"/>
</dbReference>
<evidence type="ECO:0000256" key="3">
    <source>
        <dbReference type="ARBA" id="ARBA00008343"/>
    </source>
</evidence>
<dbReference type="InterPro" id="IPR029119">
    <property type="entry name" value="MutY_C"/>
</dbReference>
<evidence type="ECO:0000256" key="5">
    <source>
        <dbReference type="ARBA" id="ARBA00022023"/>
    </source>
</evidence>
<evidence type="ECO:0000256" key="12">
    <source>
        <dbReference type="ARBA" id="ARBA00023204"/>
    </source>
</evidence>
<evidence type="ECO:0000256" key="11">
    <source>
        <dbReference type="ARBA" id="ARBA00023014"/>
    </source>
</evidence>
<dbReference type="GO" id="GO:0000701">
    <property type="term" value="F:purine-specific mismatch base pair DNA N-glycosylase activity"/>
    <property type="evidence" value="ECO:0007669"/>
    <property type="project" value="UniProtKB-EC"/>
</dbReference>
<dbReference type="AlphaFoldDB" id="A0A6H2DM18"/>
<keyword evidence="7" id="KW-0479">Metal-binding</keyword>
<feature type="domain" description="HhH-GPD" evidence="15">
    <location>
        <begin position="54"/>
        <end position="203"/>
    </location>
</feature>
<dbReference type="EC" id="3.2.2.31" evidence="4 14"/>
<evidence type="ECO:0000313" key="16">
    <source>
        <dbReference type="EMBL" id="QJB69177.1"/>
    </source>
</evidence>